<dbReference type="InterPro" id="IPR020472">
    <property type="entry name" value="WD40_PAC1"/>
</dbReference>
<dbReference type="InterPro" id="IPR001680">
    <property type="entry name" value="WD40_rpt"/>
</dbReference>
<accession>A0A7I8KFR6</accession>
<feature type="repeat" description="WD" evidence="3">
    <location>
        <begin position="483"/>
        <end position="516"/>
    </location>
</feature>
<dbReference type="Proteomes" id="UP000663760">
    <property type="component" value="Chromosome 5"/>
</dbReference>
<keyword evidence="7" id="KW-1185">Reference proteome</keyword>
<dbReference type="PROSITE" id="PS50294">
    <property type="entry name" value="WD_REPEATS_REGION"/>
    <property type="match status" value="3"/>
</dbReference>
<feature type="coiled-coil region" evidence="4">
    <location>
        <begin position="57"/>
        <end position="154"/>
    </location>
</feature>
<dbReference type="EMBL" id="LR746268">
    <property type="protein sequence ID" value="CAA7395918.1"/>
    <property type="molecule type" value="Genomic_DNA"/>
</dbReference>
<dbReference type="PROSITE" id="PS50082">
    <property type="entry name" value="WD_REPEATS_2"/>
    <property type="match status" value="5"/>
</dbReference>
<dbReference type="InterPro" id="IPR036322">
    <property type="entry name" value="WD40_repeat_dom_sf"/>
</dbReference>
<dbReference type="InterPro" id="IPR045160">
    <property type="entry name" value="ATG16"/>
</dbReference>
<dbReference type="GO" id="GO:0000045">
    <property type="term" value="P:autophagosome assembly"/>
    <property type="evidence" value="ECO:0007669"/>
    <property type="project" value="InterPro"/>
</dbReference>
<feature type="repeat" description="WD" evidence="3">
    <location>
        <begin position="395"/>
        <end position="436"/>
    </location>
</feature>
<name>A0A7I8KFR6_SPIIN</name>
<dbReference type="SUPFAM" id="SSF50978">
    <property type="entry name" value="WD40 repeat-like"/>
    <property type="match status" value="1"/>
</dbReference>
<dbReference type="OrthoDB" id="538223at2759"/>
<feature type="repeat" description="WD" evidence="3">
    <location>
        <begin position="227"/>
        <end position="268"/>
    </location>
</feature>
<dbReference type="SMART" id="SM00320">
    <property type="entry name" value="WD40"/>
    <property type="match status" value="7"/>
</dbReference>
<reference evidence="6" key="1">
    <citation type="submission" date="2020-02" db="EMBL/GenBank/DDBJ databases">
        <authorList>
            <person name="Scholz U."/>
            <person name="Mascher M."/>
            <person name="Fiebig A."/>
        </authorList>
    </citation>
    <scope>NUCLEOTIDE SEQUENCE</scope>
</reference>
<evidence type="ECO:0000259" key="5">
    <source>
        <dbReference type="Pfam" id="PF08614"/>
    </source>
</evidence>
<feature type="domain" description="Autophagy-related protein 16" evidence="5">
    <location>
        <begin position="54"/>
        <end position="174"/>
    </location>
</feature>
<dbReference type="PROSITE" id="PS00678">
    <property type="entry name" value="WD_REPEATS_1"/>
    <property type="match status" value="1"/>
</dbReference>
<dbReference type="Gene3D" id="2.130.10.10">
    <property type="entry name" value="YVTN repeat-like/Quinoprotein amine dehydrogenase"/>
    <property type="match status" value="3"/>
</dbReference>
<proteinExistence type="predicted"/>
<protein>
    <recommendedName>
        <fullName evidence="5">Autophagy-related protein 16 domain-containing protein</fullName>
    </recommendedName>
</protein>
<evidence type="ECO:0000313" key="7">
    <source>
        <dbReference type="Proteomes" id="UP000663760"/>
    </source>
</evidence>
<evidence type="ECO:0000313" key="6">
    <source>
        <dbReference type="EMBL" id="CAA7395918.1"/>
    </source>
</evidence>
<keyword evidence="4" id="KW-0175">Coiled coil</keyword>
<evidence type="ECO:0000256" key="1">
    <source>
        <dbReference type="ARBA" id="ARBA00022574"/>
    </source>
</evidence>
<gene>
    <name evidence="6" type="ORF">SI8410_05006581</name>
</gene>
<evidence type="ECO:0000256" key="2">
    <source>
        <dbReference type="ARBA" id="ARBA00022737"/>
    </source>
</evidence>
<evidence type="ECO:0000256" key="4">
    <source>
        <dbReference type="SAM" id="Coils"/>
    </source>
</evidence>
<sequence length="516" mass="56586">MRNSSKDLEEAGRAAIKRAIRDLRKRHFLEEGAHASAILALQRGPFAAQGLEWKEKAENLEVELQQCYKAQSRLSEQLVDEVSECRTSKALLLEKSAAVIKLQNEVAQTREECLKLKEALDEKSRAFDIVLRENEELRVKLEEQILKSRSTEAENKMLIERMMLEKMKDAEKLNEINAMYQDLMDQLKVSSIGQLARQQVDGVVRRTELGLDYHAESTIPSLCRHVIHAHDGGCGSIAFQSNSTKLVSGGQDQKIKVWDSTTGLLATTLHGCVGSVLDLTITHDNRLVVAACSSNNLYALEPASGRARHTLSGHRDKVCSVDAPKVPSRHVASAAYDHTIKLWDLGTGFCINTIMSNSNCNALCYAADGLTLCSGHLDGNLRLWDGRSGKFINEVVGHSNAITSICLSRSGNTVLTSGRDNMHNIYDLRSLEVCETFKVSGNQLASNWSRSCISADDSYVAVGSADGAVHIWSRLKKGLVATLRGHAAPVLSCSWNGMGEPLASADKTGTVCIWSP</sequence>
<dbReference type="Pfam" id="PF08614">
    <property type="entry name" value="ATG16"/>
    <property type="match status" value="1"/>
</dbReference>
<feature type="repeat" description="WD" evidence="3">
    <location>
        <begin position="362"/>
        <end position="394"/>
    </location>
</feature>
<dbReference type="InterPro" id="IPR015943">
    <property type="entry name" value="WD40/YVTN_repeat-like_dom_sf"/>
</dbReference>
<dbReference type="InterPro" id="IPR013923">
    <property type="entry name" value="Autophagy-rel_prot_16_dom"/>
</dbReference>
<dbReference type="FunFam" id="2.130.10.10:FF:000809">
    <property type="entry name" value="Autophagy-related protein 16"/>
    <property type="match status" value="1"/>
</dbReference>
<keyword evidence="1 3" id="KW-0853">WD repeat</keyword>
<dbReference type="Pfam" id="PF00400">
    <property type="entry name" value="WD40"/>
    <property type="match status" value="6"/>
</dbReference>
<dbReference type="PRINTS" id="PR00320">
    <property type="entry name" value="GPROTEINBRPT"/>
</dbReference>
<dbReference type="CDD" id="cd00200">
    <property type="entry name" value="WD40"/>
    <property type="match status" value="1"/>
</dbReference>
<dbReference type="InterPro" id="IPR019775">
    <property type="entry name" value="WD40_repeat_CS"/>
</dbReference>
<evidence type="ECO:0000256" key="3">
    <source>
        <dbReference type="PROSITE-ProRule" id="PRU00221"/>
    </source>
</evidence>
<organism evidence="6 7">
    <name type="scientific">Spirodela intermedia</name>
    <name type="common">Intermediate duckweed</name>
    <dbReference type="NCBI Taxonomy" id="51605"/>
    <lineage>
        <taxon>Eukaryota</taxon>
        <taxon>Viridiplantae</taxon>
        <taxon>Streptophyta</taxon>
        <taxon>Embryophyta</taxon>
        <taxon>Tracheophyta</taxon>
        <taxon>Spermatophyta</taxon>
        <taxon>Magnoliopsida</taxon>
        <taxon>Liliopsida</taxon>
        <taxon>Araceae</taxon>
        <taxon>Lemnoideae</taxon>
        <taxon>Spirodela</taxon>
    </lineage>
</organism>
<dbReference type="PANTHER" id="PTHR19878:SF8">
    <property type="entry name" value="AUTOPHAGY-RELATED 16, ISOFORM F"/>
    <property type="match status" value="1"/>
</dbReference>
<feature type="repeat" description="WD" evidence="3">
    <location>
        <begin position="311"/>
        <end position="353"/>
    </location>
</feature>
<dbReference type="AlphaFoldDB" id="A0A7I8KFR6"/>
<dbReference type="PANTHER" id="PTHR19878">
    <property type="entry name" value="AUTOPHAGY PROTEIN 16-LIKE"/>
    <property type="match status" value="1"/>
</dbReference>
<keyword evidence="2" id="KW-0677">Repeat</keyword>
<dbReference type="CDD" id="cd22887">
    <property type="entry name" value="Atg16_CCD"/>
    <property type="match status" value="1"/>
</dbReference>